<comment type="cofactor">
    <cofactor evidence="1">
        <name>heme b</name>
        <dbReference type="ChEBI" id="CHEBI:60344"/>
    </cofactor>
</comment>
<evidence type="ECO:0000256" key="8">
    <source>
        <dbReference type="ARBA" id="ARBA00025737"/>
    </source>
</evidence>
<comment type="similarity">
    <text evidence="8">Belongs to the DyP-type peroxidase family.</text>
</comment>
<keyword evidence="7" id="KW-0408">Iron</keyword>
<proteinExistence type="inferred from homology"/>
<sequence length="386" mass="40340">MDQLRGVPRRGLLVGGALAVASSLAACRAQGPHPERKSADDAPHPLSSVSSTGRTQAGVDRPGAPQEHLGLVVLDLAPAQEGDEVAKVIADLGRSVQRVARGSHPRMAGLAPGDTTVTVGIGPRLVSGAGRELPGAARLPAFAREKIPEAARDGDVLLQICGSDPLVVSCAEAACTAALTDAGAHVRWSQQGFRPPAGPHAGRNLLGFPDGIIVPKGPEQMRREVWLDGPGPVAGGTIAVVRRLRIATDRFLAQPVHRQEEIIGRRRSDGAPLSGGGPEAEVDLGAKTPDGRYRVPPMAHARRANPLTSGSGLMLRRGYSYRNGPDDAGLVFISFQRELRTFVATLQRLDEGDDLMAFTTATASGTFLVLPGFDTERTLGAGLLAG</sequence>
<evidence type="ECO:0000313" key="12">
    <source>
        <dbReference type="EMBL" id="TSB38122.1"/>
    </source>
</evidence>
<keyword evidence="13" id="KW-1185">Reference proteome</keyword>
<evidence type="ECO:0000256" key="9">
    <source>
        <dbReference type="SAM" id="MobiDB-lite"/>
    </source>
</evidence>
<feature type="region of interest" description="Disordered" evidence="9">
    <location>
        <begin position="265"/>
        <end position="289"/>
    </location>
</feature>
<keyword evidence="5" id="KW-0732">Signal</keyword>
<dbReference type="InterPro" id="IPR011008">
    <property type="entry name" value="Dimeric_a/b-barrel"/>
</dbReference>
<dbReference type="PANTHER" id="PTHR30521:SF4">
    <property type="entry name" value="DEFERROCHELATASE"/>
    <property type="match status" value="1"/>
</dbReference>
<dbReference type="GO" id="GO:0005829">
    <property type="term" value="C:cytosol"/>
    <property type="evidence" value="ECO:0007669"/>
    <property type="project" value="TreeGrafter"/>
</dbReference>
<dbReference type="Pfam" id="PF20628">
    <property type="entry name" value="Dyp_perox_C"/>
    <property type="match status" value="1"/>
</dbReference>
<dbReference type="GO" id="GO:0046872">
    <property type="term" value="F:metal ion binding"/>
    <property type="evidence" value="ECO:0007669"/>
    <property type="project" value="UniProtKB-KW"/>
</dbReference>
<dbReference type="PROSITE" id="PS51257">
    <property type="entry name" value="PROKAR_LIPOPROTEIN"/>
    <property type="match status" value="1"/>
</dbReference>
<dbReference type="GO" id="GO:0004601">
    <property type="term" value="F:peroxidase activity"/>
    <property type="evidence" value="ECO:0007669"/>
    <property type="project" value="UniProtKB-KW"/>
</dbReference>
<dbReference type="SUPFAM" id="SSF54909">
    <property type="entry name" value="Dimeric alpha+beta barrel"/>
    <property type="match status" value="1"/>
</dbReference>
<evidence type="ECO:0000256" key="1">
    <source>
        <dbReference type="ARBA" id="ARBA00001970"/>
    </source>
</evidence>
<organism evidence="12 13">
    <name type="scientific">Streptomyces benahoarensis</name>
    <dbReference type="NCBI Taxonomy" id="2595054"/>
    <lineage>
        <taxon>Bacteria</taxon>
        <taxon>Bacillati</taxon>
        <taxon>Actinomycetota</taxon>
        <taxon>Actinomycetes</taxon>
        <taxon>Kitasatosporales</taxon>
        <taxon>Streptomycetaceae</taxon>
        <taxon>Streptomyces</taxon>
    </lineage>
</organism>
<dbReference type="AlphaFoldDB" id="A0A553Z9K6"/>
<evidence type="ECO:0000313" key="13">
    <source>
        <dbReference type="Proteomes" id="UP000320888"/>
    </source>
</evidence>
<keyword evidence="2 12" id="KW-0575">Peroxidase</keyword>
<keyword evidence="3" id="KW-0349">Heme</keyword>
<dbReference type="InterPro" id="IPR006314">
    <property type="entry name" value="Dyp_peroxidase"/>
</dbReference>
<keyword evidence="6" id="KW-0560">Oxidoreductase</keyword>
<dbReference type="OrthoDB" id="9781066at2"/>
<reference evidence="12 13" key="1">
    <citation type="submission" date="2019-07" db="EMBL/GenBank/DDBJ databases">
        <title>Draft genome for Streptomyces benahoarensis MZ03-48.</title>
        <authorList>
            <person name="Gonzalez-Pimentel J.L."/>
        </authorList>
    </citation>
    <scope>NUCLEOTIDE SEQUENCE [LARGE SCALE GENOMIC DNA]</scope>
    <source>
        <strain evidence="12 13">MZ03-48</strain>
    </source>
</reference>
<evidence type="ECO:0000256" key="2">
    <source>
        <dbReference type="ARBA" id="ARBA00022559"/>
    </source>
</evidence>
<dbReference type="InterPro" id="IPR048327">
    <property type="entry name" value="Dyp_perox_N"/>
</dbReference>
<evidence type="ECO:0000259" key="11">
    <source>
        <dbReference type="Pfam" id="PF20628"/>
    </source>
</evidence>
<accession>A0A553Z9K6</accession>
<feature type="compositionally biased region" description="Basic and acidic residues" evidence="9">
    <location>
        <begin position="33"/>
        <end position="43"/>
    </location>
</feature>
<dbReference type="GO" id="GO:0020037">
    <property type="term" value="F:heme binding"/>
    <property type="evidence" value="ECO:0007669"/>
    <property type="project" value="InterPro"/>
</dbReference>
<feature type="domain" description="Dyp-type peroxidase C-terminal" evidence="11">
    <location>
        <begin position="203"/>
        <end position="372"/>
    </location>
</feature>
<dbReference type="PROSITE" id="PS51404">
    <property type="entry name" value="DYP_PEROXIDASE"/>
    <property type="match status" value="1"/>
</dbReference>
<protein>
    <submittedName>
        <fullName evidence="12">Dyp-type peroxidase</fullName>
    </submittedName>
</protein>
<feature type="domain" description="Dyp-type peroxidase N-terminal" evidence="10">
    <location>
        <begin position="69"/>
        <end position="194"/>
    </location>
</feature>
<gene>
    <name evidence="12" type="ORF">FNZ23_17550</name>
</gene>
<dbReference type="EMBL" id="VKLS01000217">
    <property type="protein sequence ID" value="TSB38122.1"/>
    <property type="molecule type" value="Genomic_DNA"/>
</dbReference>
<name>A0A553Z9K6_9ACTN</name>
<dbReference type="InterPro" id="IPR048328">
    <property type="entry name" value="Dyp_perox_C"/>
</dbReference>
<evidence type="ECO:0000256" key="5">
    <source>
        <dbReference type="ARBA" id="ARBA00022729"/>
    </source>
</evidence>
<feature type="region of interest" description="Disordered" evidence="9">
    <location>
        <begin position="29"/>
        <end position="64"/>
    </location>
</feature>
<evidence type="ECO:0000259" key="10">
    <source>
        <dbReference type="Pfam" id="PF04261"/>
    </source>
</evidence>
<evidence type="ECO:0000256" key="3">
    <source>
        <dbReference type="ARBA" id="ARBA00022617"/>
    </source>
</evidence>
<keyword evidence="4" id="KW-0479">Metal-binding</keyword>
<comment type="caution">
    <text evidence="12">The sequence shown here is derived from an EMBL/GenBank/DDBJ whole genome shotgun (WGS) entry which is preliminary data.</text>
</comment>
<dbReference type="NCBIfam" id="TIGR01413">
    <property type="entry name" value="Dyp_perox_fam"/>
    <property type="match status" value="1"/>
</dbReference>
<evidence type="ECO:0000256" key="7">
    <source>
        <dbReference type="ARBA" id="ARBA00023004"/>
    </source>
</evidence>
<evidence type="ECO:0000256" key="4">
    <source>
        <dbReference type="ARBA" id="ARBA00022723"/>
    </source>
</evidence>
<evidence type="ECO:0000256" key="6">
    <source>
        <dbReference type="ARBA" id="ARBA00023002"/>
    </source>
</evidence>
<dbReference type="PANTHER" id="PTHR30521">
    <property type="entry name" value="DEFERROCHELATASE/PEROXIDASE"/>
    <property type="match status" value="1"/>
</dbReference>
<dbReference type="Proteomes" id="UP000320888">
    <property type="component" value="Unassembled WGS sequence"/>
</dbReference>
<dbReference type="RefSeq" id="WP_143940563.1">
    <property type="nucleotide sequence ID" value="NZ_VKLS01000217.1"/>
</dbReference>
<dbReference type="Pfam" id="PF04261">
    <property type="entry name" value="Dyp_perox_N"/>
    <property type="match status" value="1"/>
</dbReference>